<organism evidence="2 3">
    <name type="scientific">Klebsiella pasteurii</name>
    <dbReference type="NCBI Taxonomy" id="2587529"/>
    <lineage>
        <taxon>Bacteria</taxon>
        <taxon>Pseudomonadati</taxon>
        <taxon>Pseudomonadota</taxon>
        <taxon>Gammaproteobacteria</taxon>
        <taxon>Enterobacterales</taxon>
        <taxon>Enterobacteriaceae</taxon>
        <taxon>Klebsiella/Raoultella group</taxon>
        <taxon>Klebsiella</taxon>
    </lineage>
</organism>
<gene>
    <name evidence="2" type="ORF">SB6410_00763</name>
</gene>
<evidence type="ECO:0000256" key="1">
    <source>
        <dbReference type="SAM" id="Phobius"/>
    </source>
</evidence>
<keyword evidence="1" id="KW-1133">Transmembrane helix</keyword>
<evidence type="ECO:0000313" key="3">
    <source>
        <dbReference type="Proteomes" id="UP000318567"/>
    </source>
</evidence>
<feature type="transmembrane region" description="Helical" evidence="1">
    <location>
        <begin position="12"/>
        <end position="35"/>
    </location>
</feature>
<keyword evidence="1" id="KW-0812">Transmembrane</keyword>
<dbReference type="Proteomes" id="UP000318567">
    <property type="component" value="Unassembled WGS sequence"/>
</dbReference>
<dbReference type="EMBL" id="CABGGO010000001">
    <property type="protein sequence ID" value="VUS24264.1"/>
    <property type="molecule type" value="Genomic_DNA"/>
</dbReference>
<proteinExistence type="predicted"/>
<dbReference type="AlphaFoldDB" id="A0A9Q9UI83"/>
<protein>
    <submittedName>
        <fullName evidence="2">Uncharacterized protein</fullName>
    </submittedName>
</protein>
<keyword evidence="1" id="KW-0472">Membrane</keyword>
<name>A0A9Q9UI83_9ENTR</name>
<accession>A0A9Q9UI83</accession>
<reference evidence="2 3" key="1">
    <citation type="submission" date="2019-07" db="EMBL/GenBank/DDBJ databases">
        <authorList>
            <person name="Brisse S."/>
            <person name="Rodrigues C."/>
            <person name="Thorpe H."/>
        </authorList>
    </citation>
    <scope>NUCLEOTIDE SEQUENCE [LARGE SCALE GENOMIC DNA]</scope>
    <source>
        <strain evidence="2">SB6410</strain>
    </source>
</reference>
<evidence type="ECO:0000313" key="2">
    <source>
        <dbReference type="EMBL" id="VUS24264.1"/>
    </source>
</evidence>
<feature type="transmembrane region" description="Helical" evidence="1">
    <location>
        <begin position="42"/>
        <end position="60"/>
    </location>
</feature>
<comment type="caution">
    <text evidence="2">The sequence shown here is derived from an EMBL/GenBank/DDBJ whole genome shotgun (WGS) entry which is preliminary data.</text>
</comment>
<sequence length="61" mass="6664">MDVLIDSATEGYIFLALAMWRVLIVVFVGMALSFYGVQMRRTAVTFLMLAAVVGIAGSIYT</sequence>